<organism evidence="7 8">
    <name type="scientific">Solanum commersonii</name>
    <name type="common">Commerson's wild potato</name>
    <name type="synonym">Commerson's nightshade</name>
    <dbReference type="NCBI Taxonomy" id="4109"/>
    <lineage>
        <taxon>Eukaryota</taxon>
        <taxon>Viridiplantae</taxon>
        <taxon>Streptophyta</taxon>
        <taxon>Embryophyta</taxon>
        <taxon>Tracheophyta</taxon>
        <taxon>Spermatophyta</taxon>
        <taxon>Magnoliopsida</taxon>
        <taxon>eudicotyledons</taxon>
        <taxon>Gunneridae</taxon>
        <taxon>Pentapetalae</taxon>
        <taxon>asterids</taxon>
        <taxon>lamiids</taxon>
        <taxon>Solanales</taxon>
        <taxon>Solanaceae</taxon>
        <taxon>Solanoideae</taxon>
        <taxon>Solaneae</taxon>
        <taxon>Solanum</taxon>
    </lineage>
</organism>
<evidence type="ECO:0000256" key="3">
    <source>
        <dbReference type="ARBA" id="ARBA00023125"/>
    </source>
</evidence>
<dbReference type="GO" id="GO:0043565">
    <property type="term" value="F:sequence-specific DNA binding"/>
    <property type="evidence" value="ECO:0007669"/>
    <property type="project" value="InterPro"/>
</dbReference>
<comment type="subcellular location">
    <subcellularLocation>
        <location evidence="1">Nucleus</location>
    </subcellularLocation>
</comment>
<dbReference type="Pfam" id="PF03106">
    <property type="entry name" value="WRKY"/>
    <property type="match status" value="1"/>
</dbReference>
<dbReference type="PANTHER" id="PTHR31282">
    <property type="entry name" value="WRKY TRANSCRIPTION FACTOR 21-RELATED"/>
    <property type="match status" value="1"/>
</dbReference>
<evidence type="ECO:0000259" key="6">
    <source>
        <dbReference type="PROSITE" id="PS50811"/>
    </source>
</evidence>
<dbReference type="InterPro" id="IPR044810">
    <property type="entry name" value="WRKY_plant"/>
</dbReference>
<dbReference type="Gene3D" id="2.20.25.80">
    <property type="entry name" value="WRKY domain"/>
    <property type="match status" value="1"/>
</dbReference>
<keyword evidence="4" id="KW-0804">Transcription</keyword>
<dbReference type="SUPFAM" id="SSF118290">
    <property type="entry name" value="WRKY DNA-binding domain"/>
    <property type="match status" value="1"/>
</dbReference>
<gene>
    <name evidence="7" type="ORF">H5410_052782</name>
</gene>
<accession>A0A9J5X224</accession>
<evidence type="ECO:0000313" key="8">
    <source>
        <dbReference type="Proteomes" id="UP000824120"/>
    </source>
</evidence>
<proteinExistence type="predicted"/>
<keyword evidence="5" id="KW-0539">Nucleus</keyword>
<evidence type="ECO:0000256" key="2">
    <source>
        <dbReference type="ARBA" id="ARBA00023015"/>
    </source>
</evidence>
<reference evidence="7 8" key="1">
    <citation type="submission" date="2020-09" db="EMBL/GenBank/DDBJ databases">
        <title>De no assembly of potato wild relative species, Solanum commersonii.</title>
        <authorList>
            <person name="Cho K."/>
        </authorList>
    </citation>
    <scope>NUCLEOTIDE SEQUENCE [LARGE SCALE GENOMIC DNA]</scope>
    <source>
        <strain evidence="7">LZ3.2</strain>
        <tissue evidence="7">Leaf</tissue>
    </source>
</reference>
<comment type="caution">
    <text evidence="7">The sequence shown here is derived from an EMBL/GenBank/DDBJ whole genome shotgun (WGS) entry which is preliminary data.</text>
</comment>
<sequence length="309" mass="34990">MEIINSSVVDMRRLIEELNCGKKFTNELRALIKKHNINIMLADDLVGKIMTSFSKTLSILSSGVELHQFSQVSPREKSSISSCLSSNYSIGSCNTSSLKDVNQERCNKRRKISATTIKEVSTLVDDGHVWRKYGQKKILNSPHPRNYYRCTYKFDQGCEATKQVQKIQENPSRFSITYQGHHTCKIYPSISQIPFESSTNEDSSMLLSFNSNTNNYYQPYVHSFHSTYKQEPTKEEISLNCFYPNVDQSQSSSRSGYFQPSDDGPITAALSLGSSDHRANDSSCTTNCSLEMEMMLGSVDFVDLIPFDF</sequence>
<dbReference type="Proteomes" id="UP000824120">
    <property type="component" value="Chromosome 10"/>
</dbReference>
<dbReference type="GO" id="GO:0003700">
    <property type="term" value="F:DNA-binding transcription factor activity"/>
    <property type="evidence" value="ECO:0007669"/>
    <property type="project" value="InterPro"/>
</dbReference>
<dbReference type="InterPro" id="IPR003657">
    <property type="entry name" value="WRKY_dom"/>
</dbReference>
<dbReference type="InterPro" id="IPR036576">
    <property type="entry name" value="WRKY_dom_sf"/>
</dbReference>
<evidence type="ECO:0000256" key="4">
    <source>
        <dbReference type="ARBA" id="ARBA00023163"/>
    </source>
</evidence>
<dbReference type="OrthoDB" id="2021064at2759"/>
<keyword evidence="3" id="KW-0238">DNA-binding</keyword>
<evidence type="ECO:0000256" key="1">
    <source>
        <dbReference type="ARBA" id="ARBA00004123"/>
    </source>
</evidence>
<feature type="domain" description="WRKY" evidence="6">
    <location>
        <begin position="119"/>
        <end position="187"/>
    </location>
</feature>
<keyword evidence="8" id="KW-1185">Reference proteome</keyword>
<dbReference type="PROSITE" id="PS50811">
    <property type="entry name" value="WRKY"/>
    <property type="match status" value="1"/>
</dbReference>
<dbReference type="SMART" id="SM00774">
    <property type="entry name" value="WRKY"/>
    <property type="match status" value="1"/>
</dbReference>
<protein>
    <recommendedName>
        <fullName evidence="6">WRKY domain-containing protein</fullName>
    </recommendedName>
</protein>
<keyword evidence="2" id="KW-0805">Transcription regulation</keyword>
<dbReference type="GO" id="GO:0005634">
    <property type="term" value="C:nucleus"/>
    <property type="evidence" value="ECO:0007669"/>
    <property type="project" value="UniProtKB-SubCell"/>
</dbReference>
<evidence type="ECO:0000256" key="5">
    <source>
        <dbReference type="ARBA" id="ARBA00023242"/>
    </source>
</evidence>
<dbReference type="AlphaFoldDB" id="A0A9J5X224"/>
<evidence type="ECO:0000313" key="7">
    <source>
        <dbReference type="EMBL" id="KAG5582155.1"/>
    </source>
</evidence>
<dbReference type="EMBL" id="JACXVP010000010">
    <property type="protein sequence ID" value="KAG5582155.1"/>
    <property type="molecule type" value="Genomic_DNA"/>
</dbReference>
<name>A0A9J5X224_SOLCO</name>